<evidence type="ECO:0000313" key="1">
    <source>
        <dbReference type="EMBL" id="MBI2097156.1"/>
    </source>
</evidence>
<gene>
    <name evidence="1" type="ORF">HYT40_03355</name>
</gene>
<dbReference type="Proteomes" id="UP000724148">
    <property type="component" value="Unassembled WGS sequence"/>
</dbReference>
<organism evidence="1 2">
    <name type="scientific">Candidatus Sungiibacteriota bacterium</name>
    <dbReference type="NCBI Taxonomy" id="2750080"/>
    <lineage>
        <taxon>Bacteria</taxon>
        <taxon>Candidatus Sungiibacteriota</taxon>
    </lineage>
</organism>
<evidence type="ECO:0000313" key="2">
    <source>
        <dbReference type="Proteomes" id="UP000724148"/>
    </source>
</evidence>
<reference evidence="1" key="1">
    <citation type="submission" date="2020-07" db="EMBL/GenBank/DDBJ databases">
        <title>Huge and variable diversity of episymbiotic CPR bacteria and DPANN archaea in groundwater ecosystems.</title>
        <authorList>
            <person name="He C.Y."/>
            <person name="Keren R."/>
            <person name="Whittaker M."/>
            <person name="Farag I.F."/>
            <person name="Doudna J."/>
            <person name="Cate J.H.D."/>
            <person name="Banfield J.F."/>
        </authorList>
    </citation>
    <scope>NUCLEOTIDE SEQUENCE</scope>
    <source>
        <strain evidence="1">NC_groundwater_193_Ag_S-0.1um_51_7</strain>
    </source>
</reference>
<dbReference type="EMBL" id="JACOZA010000083">
    <property type="protein sequence ID" value="MBI2097156.1"/>
    <property type="molecule type" value="Genomic_DNA"/>
</dbReference>
<protein>
    <submittedName>
        <fullName evidence="1">Uncharacterized protein</fullName>
    </submittedName>
</protein>
<name>A0A931SD33_9BACT</name>
<proteinExistence type="predicted"/>
<dbReference type="AlphaFoldDB" id="A0A931SD33"/>
<accession>A0A931SD33</accession>
<comment type="caution">
    <text evidence="1">The sequence shown here is derived from an EMBL/GenBank/DDBJ whole genome shotgun (WGS) entry which is preliminary data.</text>
</comment>
<sequence>MSSLVQRTAKVAPPVHLLPGEITAPLSDGKVEVRVSKPDGTTFDLVLEEVQLEGGPELYSEKSQVSVQFATEGGDALFARCRRDRLGKVADTLPGQIGIRFIDEEGRRAVTLRPQQIRGKPACGDEVVVFCDHNGRPYYAQKLL</sequence>